<keyword evidence="6" id="KW-1185">Reference proteome</keyword>
<evidence type="ECO:0000313" key="6">
    <source>
        <dbReference type="Proteomes" id="UP001157355"/>
    </source>
</evidence>
<dbReference type="Gene3D" id="3.40.50.2300">
    <property type="match status" value="2"/>
</dbReference>
<evidence type="ECO:0000256" key="2">
    <source>
        <dbReference type="ARBA" id="ARBA00023125"/>
    </source>
</evidence>
<dbReference type="EMBL" id="BSPP01000011">
    <property type="protein sequence ID" value="GLS88348.1"/>
    <property type="molecule type" value="Genomic_DNA"/>
</dbReference>
<dbReference type="CDD" id="cd01392">
    <property type="entry name" value="HTH_LacI"/>
    <property type="match status" value="1"/>
</dbReference>
<protein>
    <submittedName>
        <fullName evidence="5">LacI family transcriptional regulator</fullName>
    </submittedName>
</protein>
<reference evidence="5 6" key="1">
    <citation type="journal article" date="2014" name="Int. J. Syst. Evol. Microbiol.">
        <title>Complete genome sequence of Corynebacterium casei LMG S-19264T (=DSM 44701T), isolated from a smear-ripened cheese.</title>
        <authorList>
            <consortium name="US DOE Joint Genome Institute (JGI-PGF)"/>
            <person name="Walter F."/>
            <person name="Albersmeier A."/>
            <person name="Kalinowski J."/>
            <person name="Ruckert C."/>
        </authorList>
    </citation>
    <scope>NUCLEOTIDE SEQUENCE [LARGE SCALE GENOMIC DNA]</scope>
    <source>
        <strain evidence="5 6">NBRC 111766</strain>
    </source>
</reference>
<evidence type="ECO:0000259" key="4">
    <source>
        <dbReference type="PROSITE" id="PS50932"/>
    </source>
</evidence>
<dbReference type="SUPFAM" id="SSF53822">
    <property type="entry name" value="Periplasmic binding protein-like I"/>
    <property type="match status" value="1"/>
</dbReference>
<organism evidence="5 6">
    <name type="scientific">Cypionkella aquatica</name>
    <dbReference type="NCBI Taxonomy" id="1756042"/>
    <lineage>
        <taxon>Bacteria</taxon>
        <taxon>Pseudomonadati</taxon>
        <taxon>Pseudomonadota</taxon>
        <taxon>Alphaproteobacteria</taxon>
        <taxon>Rhodobacterales</taxon>
        <taxon>Paracoccaceae</taxon>
        <taxon>Cypionkella</taxon>
    </lineage>
</organism>
<keyword evidence="2" id="KW-0238">DNA-binding</keyword>
<dbReference type="PANTHER" id="PTHR30146:SF153">
    <property type="entry name" value="LACTOSE OPERON REPRESSOR"/>
    <property type="match status" value="1"/>
</dbReference>
<evidence type="ECO:0000256" key="1">
    <source>
        <dbReference type="ARBA" id="ARBA00023015"/>
    </source>
</evidence>
<dbReference type="Proteomes" id="UP001157355">
    <property type="component" value="Unassembled WGS sequence"/>
</dbReference>
<gene>
    <name evidence="5" type="ORF">GCM10010873_33220</name>
</gene>
<comment type="caution">
    <text evidence="5">The sequence shown here is derived from an EMBL/GenBank/DDBJ whole genome shotgun (WGS) entry which is preliminary data.</text>
</comment>
<name>A0AA37TVJ4_9RHOB</name>
<dbReference type="SUPFAM" id="SSF47413">
    <property type="entry name" value="lambda repressor-like DNA-binding domains"/>
    <property type="match status" value="1"/>
</dbReference>
<dbReference type="AlphaFoldDB" id="A0AA37TVJ4"/>
<keyword evidence="1" id="KW-0805">Transcription regulation</keyword>
<dbReference type="InterPro" id="IPR028082">
    <property type="entry name" value="Peripla_BP_I"/>
</dbReference>
<accession>A0AA37TVJ4</accession>
<proteinExistence type="predicted"/>
<dbReference type="InterPro" id="IPR000843">
    <property type="entry name" value="HTH_LacI"/>
</dbReference>
<dbReference type="InterPro" id="IPR001761">
    <property type="entry name" value="Peripla_BP/Lac1_sug-bd_dom"/>
</dbReference>
<dbReference type="Pfam" id="PF00356">
    <property type="entry name" value="LacI"/>
    <property type="match status" value="1"/>
</dbReference>
<dbReference type="Pfam" id="PF00532">
    <property type="entry name" value="Peripla_BP_1"/>
    <property type="match status" value="1"/>
</dbReference>
<evidence type="ECO:0000256" key="3">
    <source>
        <dbReference type="ARBA" id="ARBA00023163"/>
    </source>
</evidence>
<dbReference type="InterPro" id="IPR010982">
    <property type="entry name" value="Lambda_DNA-bd_dom_sf"/>
</dbReference>
<dbReference type="GO" id="GO:0000976">
    <property type="term" value="F:transcription cis-regulatory region binding"/>
    <property type="evidence" value="ECO:0007669"/>
    <property type="project" value="TreeGrafter"/>
</dbReference>
<dbReference type="SMART" id="SM00354">
    <property type="entry name" value="HTH_LACI"/>
    <property type="match status" value="1"/>
</dbReference>
<dbReference type="CDD" id="cd20009">
    <property type="entry name" value="PBP1_RafR-like"/>
    <property type="match status" value="1"/>
</dbReference>
<sequence length="369" mass="40841">MFQRITGLEECAKYRHTMRQISEMEAMTESPLPPVGAERPTLKTIAAATGLAIATVSRALKDAPDIGEETKRRVRETALRLGYRQNRAAVRLRTGKTNVIALLLSTESDVMNHTSKLLYSIADALRGTAYHLVVMPFFRDQDPMDPVRYIVESESADGIILNQTKPDDPRIRYMTEHNIPFATHGRTDMGLDHPYFDYDNESYGRLAVQALSDRNRRHVYMIAPPRNHMYARHMIMGASQEAAARGMRFELADEITSDSSADAIEVDIACRFASNPPDAIIAGSTTGAIAAVAGAERVGLRIGQDFDISAKEAIRLLHRFRKEMIVVQEDVARAGNFLAHAVMAAIEGRAADQGQALEVPQASDFRTGN</sequence>
<dbReference type="PANTHER" id="PTHR30146">
    <property type="entry name" value="LACI-RELATED TRANSCRIPTIONAL REPRESSOR"/>
    <property type="match status" value="1"/>
</dbReference>
<evidence type="ECO:0000313" key="5">
    <source>
        <dbReference type="EMBL" id="GLS88348.1"/>
    </source>
</evidence>
<feature type="domain" description="HTH lacI-type" evidence="4">
    <location>
        <begin position="40"/>
        <end position="94"/>
    </location>
</feature>
<keyword evidence="3" id="KW-0804">Transcription</keyword>
<dbReference type="PROSITE" id="PS50932">
    <property type="entry name" value="HTH_LACI_2"/>
    <property type="match status" value="1"/>
</dbReference>
<dbReference type="Gene3D" id="1.10.260.40">
    <property type="entry name" value="lambda repressor-like DNA-binding domains"/>
    <property type="match status" value="1"/>
</dbReference>
<dbReference type="GO" id="GO:0003700">
    <property type="term" value="F:DNA-binding transcription factor activity"/>
    <property type="evidence" value="ECO:0007669"/>
    <property type="project" value="TreeGrafter"/>
</dbReference>